<feature type="transmembrane region" description="Helical" evidence="1">
    <location>
        <begin position="139"/>
        <end position="158"/>
    </location>
</feature>
<feature type="transmembrane region" description="Helical" evidence="1">
    <location>
        <begin position="38"/>
        <end position="62"/>
    </location>
</feature>
<evidence type="ECO:0000256" key="1">
    <source>
        <dbReference type="SAM" id="Phobius"/>
    </source>
</evidence>
<dbReference type="EMBL" id="MN740847">
    <property type="protein sequence ID" value="QHU14776.1"/>
    <property type="molecule type" value="Genomic_DNA"/>
</dbReference>
<reference evidence="2" key="1">
    <citation type="journal article" date="2020" name="Nature">
        <title>Giant virus diversity and host interactions through global metagenomics.</title>
        <authorList>
            <person name="Schulz F."/>
            <person name="Roux S."/>
            <person name="Paez-Espino D."/>
            <person name="Jungbluth S."/>
            <person name="Walsh D.A."/>
            <person name="Denef V.J."/>
            <person name="McMahon K.D."/>
            <person name="Konstantinidis K.T."/>
            <person name="Eloe-Fadrosh E.A."/>
            <person name="Kyrpides N.C."/>
            <person name="Woyke T."/>
        </authorList>
    </citation>
    <scope>NUCLEOTIDE SEQUENCE</scope>
    <source>
        <strain evidence="2">GVMAG-S-1102244-55</strain>
    </source>
</reference>
<keyword evidence="1" id="KW-0812">Transmembrane</keyword>
<keyword evidence="1" id="KW-0472">Membrane</keyword>
<feature type="transmembrane region" description="Helical" evidence="1">
    <location>
        <begin position="12"/>
        <end position="32"/>
    </location>
</feature>
<accession>A0A6C0KCF9</accession>
<name>A0A6C0KCF9_9ZZZZ</name>
<keyword evidence="1" id="KW-1133">Transmembrane helix</keyword>
<feature type="transmembrane region" description="Helical" evidence="1">
    <location>
        <begin position="115"/>
        <end position="133"/>
    </location>
</feature>
<feature type="transmembrane region" description="Helical" evidence="1">
    <location>
        <begin position="170"/>
        <end position="188"/>
    </location>
</feature>
<evidence type="ECO:0008006" key="3">
    <source>
        <dbReference type="Google" id="ProtNLM"/>
    </source>
</evidence>
<protein>
    <recommendedName>
        <fullName evidence="3">Phosphatidic acid phosphatase type 2/haloperoxidase domain-containing protein</fullName>
    </recommendedName>
</protein>
<proteinExistence type="predicted"/>
<dbReference type="AlphaFoldDB" id="A0A6C0KCF9"/>
<evidence type="ECO:0000313" key="2">
    <source>
        <dbReference type="EMBL" id="QHU14776.1"/>
    </source>
</evidence>
<organism evidence="2">
    <name type="scientific">viral metagenome</name>
    <dbReference type="NCBI Taxonomy" id="1070528"/>
    <lineage>
        <taxon>unclassified sequences</taxon>
        <taxon>metagenomes</taxon>
        <taxon>organismal metagenomes</taxon>
    </lineage>
</organism>
<sequence>MPLAFSLGNIGKFATFMSPIFISGFLLVTSAMDWNLKGPVYLIGLTLAYGLGLLLKALFLTFDGGQLGGKWSRKSFNITNLAPPGWTSQAMPDYCSVFEGPFDNHAIGKISTPSLSAIFHGFTLTYIAIAVGTNPYKPIGGILFLIMLGFNALLNLFYRYKMMCDTIPAALIGIIVGSGLGAAWWAIIQATRPDWLFFGSDKQDKKCKLGKTKFKCVYG</sequence>